<dbReference type="PANTHER" id="PTHR30408">
    <property type="entry name" value="TYPE-1 RESTRICTION ENZYME ECOKI SPECIFICITY PROTEIN"/>
    <property type="match status" value="1"/>
</dbReference>
<keyword evidence="5" id="KW-0540">Nuclease</keyword>
<gene>
    <name evidence="5" type="ORF">SS37_20680</name>
</gene>
<dbReference type="AlphaFoldDB" id="A0A0F1AIR7"/>
<organism evidence="5 6">
    <name type="scientific">Enterobacter sichuanensis</name>
    <dbReference type="NCBI Taxonomy" id="2071710"/>
    <lineage>
        <taxon>Bacteria</taxon>
        <taxon>Pseudomonadati</taxon>
        <taxon>Pseudomonadota</taxon>
        <taxon>Gammaproteobacteria</taxon>
        <taxon>Enterobacterales</taxon>
        <taxon>Enterobacteriaceae</taxon>
        <taxon>Enterobacter</taxon>
        <taxon>Enterobacter cloacae complex</taxon>
    </lineage>
</organism>
<dbReference type="PANTHER" id="PTHR30408:SF13">
    <property type="entry name" value="TYPE I RESTRICTION ENZYME HINDI SPECIFICITY SUBUNIT"/>
    <property type="match status" value="1"/>
</dbReference>
<dbReference type="SUPFAM" id="SSF116734">
    <property type="entry name" value="DNA methylase specificity domain"/>
    <property type="match status" value="2"/>
</dbReference>
<keyword evidence="3" id="KW-0238">DNA-binding</keyword>
<dbReference type="InterPro" id="IPR052021">
    <property type="entry name" value="Type-I_RS_S_subunit"/>
</dbReference>
<evidence type="ECO:0000256" key="1">
    <source>
        <dbReference type="ARBA" id="ARBA00010923"/>
    </source>
</evidence>
<feature type="domain" description="Type I restriction modification DNA specificity" evidence="4">
    <location>
        <begin position="176"/>
        <end position="345"/>
    </location>
</feature>
<evidence type="ECO:0000313" key="5">
    <source>
        <dbReference type="EMBL" id="KJN20959.1"/>
    </source>
</evidence>
<dbReference type="InterPro" id="IPR044946">
    <property type="entry name" value="Restrct_endonuc_typeI_TRD_sf"/>
</dbReference>
<dbReference type="GO" id="GO:0009307">
    <property type="term" value="P:DNA restriction-modification system"/>
    <property type="evidence" value="ECO:0007669"/>
    <property type="project" value="UniProtKB-KW"/>
</dbReference>
<dbReference type="CDD" id="cd17260">
    <property type="entry name" value="RMtype1_S_EcoEI-TRD1-CR1_like"/>
    <property type="match status" value="1"/>
</dbReference>
<dbReference type="InterPro" id="IPR000055">
    <property type="entry name" value="Restrct_endonuc_typeI_TRD"/>
</dbReference>
<name>A0A0F1AIR7_9ENTR</name>
<dbReference type="Proteomes" id="UP000033352">
    <property type="component" value="Unassembled WGS sequence"/>
</dbReference>
<dbReference type="RefSeq" id="WP_021536851.1">
    <property type="nucleotide sequence ID" value="NZ_JZYX01000052.1"/>
</dbReference>
<evidence type="ECO:0000256" key="3">
    <source>
        <dbReference type="ARBA" id="ARBA00023125"/>
    </source>
</evidence>
<dbReference type="GO" id="GO:0004519">
    <property type="term" value="F:endonuclease activity"/>
    <property type="evidence" value="ECO:0007669"/>
    <property type="project" value="UniProtKB-KW"/>
</dbReference>
<dbReference type="CDD" id="cd17267">
    <property type="entry name" value="RMtype1_S_EcoAO83I-TRD1-CR1_like"/>
    <property type="match status" value="1"/>
</dbReference>
<evidence type="ECO:0000313" key="6">
    <source>
        <dbReference type="Proteomes" id="UP000033352"/>
    </source>
</evidence>
<sequence>MSQWIKTKLGEIVILNYGKALKAQDRNAGSIPVYSSGGLTGWHNKALINEQGIIIGRKGTVGKAYLTYGPFWCIDTAYYILPNPSKYDFVFLFYLLKTLGLEELNEDSAVPGLNRDTAYSQEILLPSLPEQKAIASVLSSLDDKIDLLHRQNKTLESMAETLFRQWFILDSTGVSVSIDQIIDFNPKRTLIKSQDATYLDMAGLSTVIFRANGYYRRPFSSGTKFTKRDTLLARITPCLENGKAAYIDFLDDNETGWGSTEFIVMRPKKEIHPFISYIMCRNPDFKEYAESCMEGSTGRQRVNLDHLKKFNVNLPTEASLRIINELLDSFESKLINNSKQIDSLEKLRDTLLPKLMSGEVRVQYAEEAIASVA</sequence>
<comment type="caution">
    <text evidence="5">The sequence shown here is derived from an EMBL/GenBank/DDBJ whole genome shotgun (WGS) entry which is preliminary data.</text>
</comment>
<accession>A0A0F1AIR7</accession>
<keyword evidence="2" id="KW-0680">Restriction system</keyword>
<evidence type="ECO:0000259" key="4">
    <source>
        <dbReference type="Pfam" id="PF01420"/>
    </source>
</evidence>
<dbReference type="PATRIC" id="fig|1619248.3.peg.3812"/>
<proteinExistence type="inferred from homology"/>
<dbReference type="Pfam" id="PF01420">
    <property type="entry name" value="Methylase_S"/>
    <property type="match status" value="2"/>
</dbReference>
<feature type="domain" description="Type I restriction modification DNA specificity" evidence="4">
    <location>
        <begin position="1"/>
        <end position="156"/>
    </location>
</feature>
<keyword evidence="5" id="KW-0255">Endonuclease</keyword>
<dbReference type="EMBL" id="JZYX01000052">
    <property type="protein sequence ID" value="KJN20959.1"/>
    <property type="molecule type" value="Genomic_DNA"/>
</dbReference>
<reference evidence="5 6" key="1">
    <citation type="submission" date="2015-03" db="EMBL/GenBank/DDBJ databases">
        <authorList>
            <person name="McCorrison J."/>
            <person name="Sanka R."/>
            <person name="Adams M."/>
            <person name="Brinkac L."/>
            <person name="Nierman W."/>
            <person name="Sutton G."/>
            <person name="Nelson K."/>
            <person name="Kiedrowski L."/>
            <person name="Guerrero D."/>
            <person name="Bonomo R."/>
        </authorList>
    </citation>
    <scope>NUCLEOTIDE SEQUENCE [LARGE SCALE GENOMIC DNA]</scope>
    <source>
        <strain evidence="5 6">35699</strain>
    </source>
</reference>
<dbReference type="OrthoDB" id="9798929at2"/>
<dbReference type="Gene3D" id="3.90.220.20">
    <property type="entry name" value="DNA methylase specificity domains"/>
    <property type="match status" value="2"/>
</dbReference>
<keyword evidence="5" id="KW-0378">Hydrolase</keyword>
<comment type="similarity">
    <text evidence="1">Belongs to the type-I restriction system S methylase family.</text>
</comment>
<dbReference type="GO" id="GO:0003677">
    <property type="term" value="F:DNA binding"/>
    <property type="evidence" value="ECO:0007669"/>
    <property type="project" value="UniProtKB-KW"/>
</dbReference>
<protein>
    <submittedName>
        <fullName evidence="5">Restriction endonuclease subunit S</fullName>
    </submittedName>
</protein>
<evidence type="ECO:0000256" key="2">
    <source>
        <dbReference type="ARBA" id="ARBA00022747"/>
    </source>
</evidence>